<dbReference type="Gene3D" id="1.10.150.120">
    <property type="entry name" value="[2Fe-2S]-binding domain"/>
    <property type="match status" value="1"/>
</dbReference>
<evidence type="ECO:0000256" key="1">
    <source>
        <dbReference type="ARBA" id="ARBA00022630"/>
    </source>
</evidence>
<keyword evidence="9" id="KW-1185">Reference proteome</keyword>
<dbReference type="PIRSF" id="PIRSF036557">
    <property type="entry name" value="XdhA_RC"/>
    <property type="match status" value="1"/>
</dbReference>
<dbReference type="InterPro" id="IPR005107">
    <property type="entry name" value="CO_DH_flav_C"/>
</dbReference>
<dbReference type="InterPro" id="IPR036010">
    <property type="entry name" value="2Fe-2S_ferredoxin-like_sf"/>
</dbReference>
<dbReference type="GO" id="GO:0051537">
    <property type="term" value="F:2 iron, 2 sulfur cluster binding"/>
    <property type="evidence" value="ECO:0007669"/>
    <property type="project" value="InterPro"/>
</dbReference>
<dbReference type="PROSITE" id="PS51085">
    <property type="entry name" value="2FE2S_FER_2"/>
    <property type="match status" value="1"/>
</dbReference>
<keyword evidence="1" id="KW-0285">Flavoprotein</keyword>
<dbReference type="PROSITE" id="PS00197">
    <property type="entry name" value="2FE2S_FER_1"/>
    <property type="match status" value="1"/>
</dbReference>
<dbReference type="Pfam" id="PF01799">
    <property type="entry name" value="Fer2_2"/>
    <property type="match status" value="1"/>
</dbReference>
<dbReference type="Gene3D" id="3.30.390.50">
    <property type="entry name" value="CO dehydrogenase flavoprotein, C-terminal domain"/>
    <property type="match status" value="1"/>
</dbReference>
<evidence type="ECO:0000313" key="8">
    <source>
        <dbReference type="EMBL" id="SHN49155.1"/>
    </source>
</evidence>
<evidence type="ECO:0000259" key="7">
    <source>
        <dbReference type="PROSITE" id="PS51387"/>
    </source>
</evidence>
<dbReference type="GO" id="GO:0071949">
    <property type="term" value="F:FAD binding"/>
    <property type="evidence" value="ECO:0007669"/>
    <property type="project" value="InterPro"/>
</dbReference>
<dbReference type="SUPFAM" id="SSF47741">
    <property type="entry name" value="CO dehydrogenase ISP C-domain like"/>
    <property type="match status" value="1"/>
</dbReference>
<dbReference type="InterPro" id="IPR016169">
    <property type="entry name" value="FAD-bd_PCMH_sub2"/>
</dbReference>
<dbReference type="InterPro" id="IPR002888">
    <property type="entry name" value="2Fe-2S-bd"/>
</dbReference>
<evidence type="ECO:0000256" key="3">
    <source>
        <dbReference type="ARBA" id="ARBA00022827"/>
    </source>
</evidence>
<keyword evidence="4" id="KW-0560">Oxidoreductase</keyword>
<dbReference type="Pfam" id="PF03450">
    <property type="entry name" value="CO_deh_flav_C"/>
    <property type="match status" value="1"/>
</dbReference>
<dbReference type="EMBL" id="FRDL01000001">
    <property type="protein sequence ID" value="SHN49155.1"/>
    <property type="molecule type" value="Genomic_DNA"/>
</dbReference>
<dbReference type="GO" id="GO:0004854">
    <property type="term" value="F:xanthine dehydrogenase activity"/>
    <property type="evidence" value="ECO:0007669"/>
    <property type="project" value="InterPro"/>
</dbReference>
<dbReference type="InterPro" id="IPR014307">
    <property type="entry name" value="Xanthine_DH_ssu"/>
</dbReference>
<dbReference type="Gene3D" id="3.10.20.30">
    <property type="match status" value="1"/>
</dbReference>
<accession>A0A1M7RS94</accession>
<keyword evidence="3" id="KW-0274">FAD</keyword>
<dbReference type="Pfam" id="PF00941">
    <property type="entry name" value="FAD_binding_5"/>
    <property type="match status" value="1"/>
</dbReference>
<evidence type="ECO:0000256" key="4">
    <source>
        <dbReference type="ARBA" id="ARBA00023002"/>
    </source>
</evidence>
<name>A0A1M7RS94_9RHOB</name>
<evidence type="ECO:0000313" key="9">
    <source>
        <dbReference type="Proteomes" id="UP000184066"/>
    </source>
</evidence>
<reference evidence="8 9" key="1">
    <citation type="submission" date="2016-12" db="EMBL/GenBank/DDBJ databases">
        <authorList>
            <person name="Song W.-J."/>
            <person name="Kurnit D.M."/>
        </authorList>
    </citation>
    <scope>NUCLEOTIDE SEQUENCE [LARGE SCALE GENOMIC DNA]</scope>
    <source>
        <strain evidence="8 9">CGMCC 1.10808</strain>
    </source>
</reference>
<dbReference type="InterPro" id="IPR036884">
    <property type="entry name" value="2Fe-2S-bd_dom_sf"/>
</dbReference>
<dbReference type="GO" id="GO:0005506">
    <property type="term" value="F:iron ion binding"/>
    <property type="evidence" value="ECO:0007669"/>
    <property type="project" value="InterPro"/>
</dbReference>
<dbReference type="Proteomes" id="UP000184066">
    <property type="component" value="Unassembled WGS sequence"/>
</dbReference>
<dbReference type="OrthoDB" id="9792018at2"/>
<dbReference type="SUPFAM" id="SSF54292">
    <property type="entry name" value="2Fe-2S ferredoxin-like"/>
    <property type="match status" value="1"/>
</dbReference>
<dbReference type="InterPro" id="IPR036683">
    <property type="entry name" value="CO_DH_flav_C_dom_sf"/>
</dbReference>
<dbReference type="PANTHER" id="PTHR45444:SF3">
    <property type="entry name" value="XANTHINE DEHYDROGENASE"/>
    <property type="match status" value="1"/>
</dbReference>
<dbReference type="InterPro" id="IPR001041">
    <property type="entry name" value="2Fe-2S_ferredoxin-type"/>
</dbReference>
<evidence type="ECO:0000259" key="6">
    <source>
        <dbReference type="PROSITE" id="PS51085"/>
    </source>
</evidence>
<dbReference type="PROSITE" id="PS51387">
    <property type="entry name" value="FAD_PCMH"/>
    <property type="match status" value="1"/>
</dbReference>
<evidence type="ECO:0000256" key="5">
    <source>
        <dbReference type="ARBA" id="ARBA00023004"/>
    </source>
</evidence>
<dbReference type="InterPro" id="IPR012675">
    <property type="entry name" value="Beta-grasp_dom_sf"/>
</dbReference>
<dbReference type="SUPFAM" id="SSF55447">
    <property type="entry name" value="CO dehydrogenase flavoprotein C-terminal domain-like"/>
    <property type="match status" value="1"/>
</dbReference>
<dbReference type="InterPro" id="IPR036318">
    <property type="entry name" value="FAD-bd_PCMH-like_sf"/>
</dbReference>
<organism evidence="8 9">
    <name type="scientific">Oceanicella actignis</name>
    <dbReference type="NCBI Taxonomy" id="1189325"/>
    <lineage>
        <taxon>Bacteria</taxon>
        <taxon>Pseudomonadati</taxon>
        <taxon>Pseudomonadota</taxon>
        <taxon>Alphaproteobacteria</taxon>
        <taxon>Rhodobacterales</taxon>
        <taxon>Paracoccaceae</taxon>
        <taxon>Oceanicella</taxon>
    </lineage>
</organism>
<evidence type="ECO:0000256" key="2">
    <source>
        <dbReference type="ARBA" id="ARBA00022723"/>
    </source>
</evidence>
<dbReference type="InterPro" id="IPR016166">
    <property type="entry name" value="FAD-bd_PCMH"/>
</dbReference>
<dbReference type="Pfam" id="PF00111">
    <property type="entry name" value="Fer2"/>
    <property type="match status" value="1"/>
</dbReference>
<dbReference type="PANTHER" id="PTHR45444">
    <property type="entry name" value="XANTHINE DEHYDROGENASE"/>
    <property type="match status" value="1"/>
</dbReference>
<dbReference type="InterPro" id="IPR002346">
    <property type="entry name" value="Mopterin_DH_FAD-bd"/>
</dbReference>
<dbReference type="InterPro" id="IPR012175">
    <property type="entry name" value="Xanth_DH_ssu_bac"/>
</dbReference>
<keyword evidence="5" id="KW-0408">Iron</keyword>
<dbReference type="InterPro" id="IPR006058">
    <property type="entry name" value="2Fe2S_fd_BS"/>
</dbReference>
<sequence>MRDAIRLLLNGRAVELRGVDPRMTLLDWLRVERRMTGTKEGCNEGDCGACTVSVTRLENGRPARRALNACIQLLPMLDGCAVTTVEGAAPAGRLHPAQEAIVRLHGSQCGFCTPGFVMSIHAACGPGAPPEADSPPDLLAGNLCRCTGYGPLLEAARQARAAPRPDWEPDEAALAAMLRGMEDDEDLRLEGGGCVAHAPASLEALCALAAERPQALVVAGATDVGLWLTKRLDEPAELIFTHRVKELRQIIDRENEITIGAGVRYVDARPVLARAATDLGELIRRIGSVQVRNAGTIGGNIANGSPIGDMAPALIALGARIELRHGARLRSLPLEDFFIDYGRQDRAPGELLTAIRLPRPADPQRLRCWKISKRFDQDITAVLGAFDIAVEEGVVRHARIAFGGMAATPKRARALEQALLGRPWTERTVEAALPALAQDFSPIDDMRASAAYRLRAAGALLRKRLIEDMAPGAPTRLAGAREGAA</sequence>
<keyword evidence="2" id="KW-0479">Metal-binding</keyword>
<dbReference type="SUPFAM" id="SSF56176">
    <property type="entry name" value="FAD-binding/transporter-associated domain-like"/>
    <property type="match status" value="1"/>
</dbReference>
<feature type="domain" description="2Fe-2S ferredoxin-type" evidence="6">
    <location>
        <begin position="3"/>
        <end position="88"/>
    </location>
</feature>
<dbReference type="NCBIfam" id="TIGR02963">
    <property type="entry name" value="xanthine_xdhA"/>
    <property type="match status" value="1"/>
</dbReference>
<proteinExistence type="predicted"/>
<feature type="domain" description="FAD-binding PCMH-type" evidence="7">
    <location>
        <begin position="189"/>
        <end position="362"/>
    </location>
</feature>
<dbReference type="InterPro" id="IPR016208">
    <property type="entry name" value="Ald_Oxase/xanthine_DH-like"/>
</dbReference>
<dbReference type="AlphaFoldDB" id="A0A1M7RS94"/>
<gene>
    <name evidence="8" type="ORF">SAMN05216200_10174</name>
</gene>
<dbReference type="RefSeq" id="WP_072745688.1">
    <property type="nucleotide sequence ID" value="NZ_FOHL01000002.1"/>
</dbReference>
<dbReference type="SMART" id="SM01092">
    <property type="entry name" value="CO_deh_flav_C"/>
    <property type="match status" value="1"/>
</dbReference>
<dbReference type="CDD" id="cd00207">
    <property type="entry name" value="fer2"/>
    <property type="match status" value="1"/>
</dbReference>
<dbReference type="Gene3D" id="3.30.465.10">
    <property type="match status" value="1"/>
</dbReference>
<protein>
    <submittedName>
        <fullName evidence="8">Xanthine dehydrogenase small subunit</fullName>
    </submittedName>
</protein>
<dbReference type="STRING" id="1189325.SAMN04488119_102444"/>